<dbReference type="Pfam" id="PF04439">
    <property type="entry name" value="Adenyl_transf"/>
    <property type="match status" value="1"/>
</dbReference>
<dbReference type="RefSeq" id="WP_249294176.1">
    <property type="nucleotide sequence ID" value="NZ_JACRSV010000001.1"/>
</dbReference>
<keyword evidence="2" id="KW-1185">Reference proteome</keyword>
<proteinExistence type="predicted"/>
<dbReference type="SUPFAM" id="SSF81301">
    <property type="entry name" value="Nucleotidyltransferase"/>
    <property type="match status" value="1"/>
</dbReference>
<dbReference type="SUPFAM" id="SSF81631">
    <property type="entry name" value="PAP/OAS1 substrate-binding domain"/>
    <property type="match status" value="1"/>
</dbReference>
<organism evidence="1 2">
    <name type="scientific">Fumia xinanensis</name>
    <dbReference type="NCBI Taxonomy" id="2763659"/>
    <lineage>
        <taxon>Bacteria</taxon>
        <taxon>Bacillati</taxon>
        <taxon>Bacillota</taxon>
        <taxon>Clostridia</taxon>
        <taxon>Eubacteriales</taxon>
        <taxon>Oscillospiraceae</taxon>
        <taxon>Fumia</taxon>
    </lineage>
</organism>
<dbReference type="Gene3D" id="1.20.120.330">
    <property type="entry name" value="Nucleotidyltransferases domain 2"/>
    <property type="match status" value="1"/>
</dbReference>
<comment type="caution">
    <text evidence="1">The sequence shown here is derived from an EMBL/GenBank/DDBJ whole genome shotgun (WGS) entry which is preliminary data.</text>
</comment>
<dbReference type="InterPro" id="IPR043519">
    <property type="entry name" value="NT_sf"/>
</dbReference>
<dbReference type="Proteomes" id="UP000610760">
    <property type="component" value="Unassembled WGS sequence"/>
</dbReference>
<accession>A0A926I279</accession>
<dbReference type="InterPro" id="IPR007530">
    <property type="entry name" value="Aminoglycoside_adenylylTfrase"/>
</dbReference>
<protein>
    <submittedName>
        <fullName evidence="1">Aminoglycoside 6-adenylyltransferase</fullName>
    </submittedName>
</protein>
<gene>
    <name evidence="1" type="ORF">H8710_04225</name>
</gene>
<evidence type="ECO:0000313" key="1">
    <source>
        <dbReference type="EMBL" id="MBC8559273.1"/>
    </source>
</evidence>
<name>A0A926I279_9FIRM</name>
<dbReference type="Gene3D" id="3.30.460.10">
    <property type="entry name" value="Beta Polymerase, domain 2"/>
    <property type="match status" value="1"/>
</dbReference>
<sequence length="295" mass="33635">MRTEQQMMDLILRVAEQDSRIRAAYLNGSRTNPNAPKDKYQDFDVVYAVTDIAPFASDNGWLSVFGPLAIMQEPSRIDLAFGHEPDPFRRHTRLMLFADGNRIDLTVAELDLAVAEYTKDSLTLPLLDKDGILPQIPPPSDRNYWVKRPTEAQFQGNCNEFWWCLNNVAKGINRDELPYVMEMLNVYVREALMLALDWSVGIETSFSVSTGKAGKFLKLHLSPERYEALKKTYPDGDYAHIWDAVFAACALFSEISRETAAALGYHYLVGEEVGTLRYLRAMRNEWEVLRKGETP</sequence>
<evidence type="ECO:0000313" key="2">
    <source>
        <dbReference type="Proteomes" id="UP000610760"/>
    </source>
</evidence>
<dbReference type="AlphaFoldDB" id="A0A926I279"/>
<dbReference type="EMBL" id="JACRSV010000001">
    <property type="protein sequence ID" value="MBC8559273.1"/>
    <property type="molecule type" value="Genomic_DNA"/>
</dbReference>
<dbReference type="PIRSF" id="PIRSF000812">
    <property type="entry name" value="AAD"/>
    <property type="match status" value="1"/>
</dbReference>
<reference evidence="1" key="1">
    <citation type="submission" date="2020-08" db="EMBL/GenBank/DDBJ databases">
        <title>Genome public.</title>
        <authorList>
            <person name="Liu C."/>
            <person name="Sun Q."/>
        </authorList>
    </citation>
    <scope>NUCLEOTIDE SEQUENCE</scope>
    <source>
        <strain evidence="1">NSJ-33</strain>
    </source>
</reference>